<dbReference type="CDD" id="cd00075">
    <property type="entry name" value="HATPase"/>
    <property type="match status" value="1"/>
</dbReference>
<dbReference type="OrthoDB" id="342253at2157"/>
<keyword evidence="7 11" id="KW-0418">Kinase</keyword>
<dbReference type="InterPro" id="IPR003661">
    <property type="entry name" value="HisK_dim/P_dom"/>
</dbReference>
<dbReference type="SMART" id="SM00388">
    <property type="entry name" value="HisKA"/>
    <property type="match status" value="1"/>
</dbReference>
<comment type="subcellular location">
    <subcellularLocation>
        <location evidence="2">Cell membrane</location>
        <topology evidence="2">Multi-pass membrane protein</topology>
    </subcellularLocation>
</comment>
<dbReference type="InterPro" id="IPR005467">
    <property type="entry name" value="His_kinase_dom"/>
</dbReference>
<reference evidence="11 12" key="1">
    <citation type="submission" date="2016-10" db="EMBL/GenBank/DDBJ databases">
        <authorList>
            <person name="Varghese N."/>
            <person name="Submissions S."/>
        </authorList>
    </citation>
    <scope>NUCLEOTIDE SEQUENCE [LARGE SCALE GENOMIC DNA]</scope>
    <source>
        <strain evidence="11 12">CGMCC 1.6377</strain>
    </source>
</reference>
<protein>
    <recommendedName>
        <fullName evidence="3">histidine kinase</fullName>
        <ecNumber evidence="3">2.7.13.3</ecNumber>
    </recommendedName>
</protein>
<keyword evidence="5" id="KW-0808">Transferase</keyword>
<feature type="transmembrane region" description="Helical" evidence="9">
    <location>
        <begin position="20"/>
        <end position="42"/>
    </location>
</feature>
<dbReference type="InterPro" id="IPR050980">
    <property type="entry name" value="2C_sensor_his_kinase"/>
</dbReference>
<dbReference type="AlphaFoldDB" id="A0A1I3BTJ3"/>
<evidence type="ECO:0000256" key="1">
    <source>
        <dbReference type="ARBA" id="ARBA00000085"/>
    </source>
</evidence>
<keyword evidence="8" id="KW-0067">ATP-binding</keyword>
<keyword evidence="6" id="KW-0547">Nucleotide-binding</keyword>
<evidence type="ECO:0000256" key="6">
    <source>
        <dbReference type="ARBA" id="ARBA00022741"/>
    </source>
</evidence>
<keyword evidence="9" id="KW-0472">Membrane</keyword>
<dbReference type="RefSeq" id="WP_149785005.1">
    <property type="nucleotide sequence ID" value="NZ_BAAADP010000002.1"/>
</dbReference>
<sequence>MKSDPDRLFDRSPRAVAGLYLLLGAGCVVAIDVAVGAVSGSAAPFSPIRLAGGLALVAVSSLFVYGAVRHHSRRTVVAREELETSNQQLQVLSRVFRHNVRNDLNVVQGYADLLERRLDDERSRECLATIRETTEDMVEISEKLRVIEDASPGPVDDRVDLTTVVREAIEELDDERTDVEFSLDLPERAWIHADESVSYPVREVFENAIAHNDEPGREVLARVETNGTTTCLEVHDNGPGIPEDERAVLRAEEETPLSHASSIGLWLVKWMCELQGGTVRFDATDDGTTVRLRFQPAEKPTDR</sequence>
<keyword evidence="12" id="KW-1185">Reference proteome</keyword>
<evidence type="ECO:0000256" key="5">
    <source>
        <dbReference type="ARBA" id="ARBA00022679"/>
    </source>
</evidence>
<dbReference type="InterPro" id="IPR036097">
    <property type="entry name" value="HisK_dim/P_sf"/>
</dbReference>
<dbReference type="SMART" id="SM00387">
    <property type="entry name" value="HATPase_c"/>
    <property type="match status" value="1"/>
</dbReference>
<evidence type="ECO:0000256" key="3">
    <source>
        <dbReference type="ARBA" id="ARBA00012438"/>
    </source>
</evidence>
<organism evidence="11 12">
    <name type="scientific">Halorubrum aquaticum</name>
    <dbReference type="NCBI Taxonomy" id="387340"/>
    <lineage>
        <taxon>Archaea</taxon>
        <taxon>Methanobacteriati</taxon>
        <taxon>Methanobacteriota</taxon>
        <taxon>Stenosarchaea group</taxon>
        <taxon>Halobacteria</taxon>
        <taxon>Halobacteriales</taxon>
        <taxon>Haloferacaceae</taxon>
        <taxon>Halorubrum</taxon>
    </lineage>
</organism>
<accession>A0A1I3BTJ3</accession>
<evidence type="ECO:0000313" key="11">
    <source>
        <dbReference type="EMBL" id="SFH65396.1"/>
    </source>
</evidence>
<keyword evidence="4" id="KW-1003">Cell membrane</keyword>
<dbReference type="PANTHER" id="PTHR44936:SF10">
    <property type="entry name" value="SENSOR PROTEIN RSTB"/>
    <property type="match status" value="1"/>
</dbReference>
<dbReference type="PROSITE" id="PS50109">
    <property type="entry name" value="HIS_KIN"/>
    <property type="match status" value="1"/>
</dbReference>
<proteinExistence type="predicted"/>
<dbReference type="GO" id="GO:0000155">
    <property type="term" value="F:phosphorelay sensor kinase activity"/>
    <property type="evidence" value="ECO:0007669"/>
    <property type="project" value="InterPro"/>
</dbReference>
<dbReference type="Gene3D" id="3.30.565.10">
    <property type="entry name" value="Histidine kinase-like ATPase, C-terminal domain"/>
    <property type="match status" value="1"/>
</dbReference>
<dbReference type="SUPFAM" id="SSF47384">
    <property type="entry name" value="Homodimeric domain of signal transducing histidine kinase"/>
    <property type="match status" value="1"/>
</dbReference>
<dbReference type="Pfam" id="PF00512">
    <property type="entry name" value="HisKA"/>
    <property type="match status" value="1"/>
</dbReference>
<evidence type="ECO:0000313" key="12">
    <source>
        <dbReference type="Proteomes" id="UP000323537"/>
    </source>
</evidence>
<feature type="domain" description="Histidine kinase" evidence="10">
    <location>
        <begin position="95"/>
        <end position="298"/>
    </location>
</feature>
<dbReference type="GO" id="GO:0005886">
    <property type="term" value="C:plasma membrane"/>
    <property type="evidence" value="ECO:0007669"/>
    <property type="project" value="UniProtKB-SubCell"/>
</dbReference>
<dbReference type="EC" id="2.7.13.3" evidence="3"/>
<name>A0A1I3BTJ3_9EURY</name>
<dbReference type="InterPro" id="IPR036890">
    <property type="entry name" value="HATPase_C_sf"/>
</dbReference>
<dbReference type="SUPFAM" id="SSF55874">
    <property type="entry name" value="ATPase domain of HSP90 chaperone/DNA topoisomerase II/histidine kinase"/>
    <property type="match status" value="1"/>
</dbReference>
<evidence type="ECO:0000256" key="2">
    <source>
        <dbReference type="ARBA" id="ARBA00004651"/>
    </source>
</evidence>
<dbReference type="Proteomes" id="UP000323537">
    <property type="component" value="Unassembled WGS sequence"/>
</dbReference>
<dbReference type="GO" id="GO:0005524">
    <property type="term" value="F:ATP binding"/>
    <property type="evidence" value="ECO:0007669"/>
    <property type="project" value="UniProtKB-KW"/>
</dbReference>
<keyword evidence="9" id="KW-0812">Transmembrane</keyword>
<dbReference type="PROSITE" id="PS51257">
    <property type="entry name" value="PROKAR_LIPOPROTEIN"/>
    <property type="match status" value="1"/>
</dbReference>
<keyword evidence="9" id="KW-1133">Transmembrane helix</keyword>
<dbReference type="Pfam" id="PF02518">
    <property type="entry name" value="HATPase_c"/>
    <property type="match status" value="1"/>
</dbReference>
<dbReference type="PANTHER" id="PTHR44936">
    <property type="entry name" value="SENSOR PROTEIN CREC"/>
    <property type="match status" value="1"/>
</dbReference>
<evidence type="ECO:0000256" key="9">
    <source>
        <dbReference type="SAM" id="Phobius"/>
    </source>
</evidence>
<gene>
    <name evidence="11" type="ORF">SAMN04488066_11530</name>
</gene>
<evidence type="ECO:0000256" key="8">
    <source>
        <dbReference type="ARBA" id="ARBA00022840"/>
    </source>
</evidence>
<evidence type="ECO:0000259" key="10">
    <source>
        <dbReference type="PROSITE" id="PS50109"/>
    </source>
</evidence>
<dbReference type="CDD" id="cd00082">
    <property type="entry name" value="HisKA"/>
    <property type="match status" value="1"/>
</dbReference>
<dbReference type="InterPro" id="IPR003594">
    <property type="entry name" value="HATPase_dom"/>
</dbReference>
<dbReference type="EMBL" id="FOPZ01000015">
    <property type="protein sequence ID" value="SFH65396.1"/>
    <property type="molecule type" value="Genomic_DNA"/>
</dbReference>
<comment type="catalytic activity">
    <reaction evidence="1">
        <text>ATP + protein L-histidine = ADP + protein N-phospho-L-histidine.</text>
        <dbReference type="EC" id="2.7.13.3"/>
    </reaction>
</comment>
<evidence type="ECO:0000256" key="4">
    <source>
        <dbReference type="ARBA" id="ARBA00022475"/>
    </source>
</evidence>
<evidence type="ECO:0000256" key="7">
    <source>
        <dbReference type="ARBA" id="ARBA00022777"/>
    </source>
</evidence>
<dbReference type="Gene3D" id="1.10.287.130">
    <property type="match status" value="1"/>
</dbReference>
<feature type="transmembrane region" description="Helical" evidence="9">
    <location>
        <begin position="48"/>
        <end position="68"/>
    </location>
</feature>